<protein>
    <submittedName>
        <fullName evidence="4">PhzF family phenazine biosynthesis protein</fullName>
    </submittedName>
</protein>
<dbReference type="OrthoDB" id="9788221at2"/>
<keyword evidence="5" id="KW-1185">Reference proteome</keyword>
<evidence type="ECO:0000313" key="4">
    <source>
        <dbReference type="EMBL" id="QEK11614.1"/>
    </source>
</evidence>
<evidence type="ECO:0000256" key="2">
    <source>
        <dbReference type="ARBA" id="ARBA00023235"/>
    </source>
</evidence>
<accession>A0A5C0SE95</accession>
<feature type="active site" evidence="3">
    <location>
        <position position="48"/>
    </location>
</feature>
<keyword evidence="2" id="KW-0413">Isomerase</keyword>
<evidence type="ECO:0000256" key="3">
    <source>
        <dbReference type="PIRSR" id="PIRSR016184-1"/>
    </source>
</evidence>
<dbReference type="PANTHER" id="PTHR13774">
    <property type="entry name" value="PHENAZINE BIOSYNTHESIS PROTEIN"/>
    <property type="match status" value="1"/>
</dbReference>
<dbReference type="KEGG" id="crs:FQB35_04135"/>
<dbReference type="AlphaFoldDB" id="A0A5C0SE95"/>
<dbReference type="GO" id="GO:0005737">
    <property type="term" value="C:cytoplasm"/>
    <property type="evidence" value="ECO:0007669"/>
    <property type="project" value="TreeGrafter"/>
</dbReference>
<organism evidence="4 5">
    <name type="scientific">Crassaminicella thermophila</name>
    <dbReference type="NCBI Taxonomy" id="2599308"/>
    <lineage>
        <taxon>Bacteria</taxon>
        <taxon>Bacillati</taxon>
        <taxon>Bacillota</taxon>
        <taxon>Clostridia</taxon>
        <taxon>Eubacteriales</taxon>
        <taxon>Clostridiaceae</taxon>
        <taxon>Crassaminicella</taxon>
    </lineage>
</organism>
<reference evidence="4 5" key="1">
    <citation type="submission" date="2019-07" db="EMBL/GenBank/DDBJ databases">
        <title>Complete genome of Crassaminicella thermophila SY095.</title>
        <authorList>
            <person name="Li X."/>
        </authorList>
    </citation>
    <scope>NUCLEOTIDE SEQUENCE [LARGE SCALE GENOMIC DNA]</scope>
    <source>
        <strain evidence="4 5">SY095</strain>
    </source>
</reference>
<dbReference type="PIRSF" id="PIRSF016184">
    <property type="entry name" value="PhzC_PhzF"/>
    <property type="match status" value="1"/>
</dbReference>
<dbReference type="EMBL" id="CP042243">
    <property type="protein sequence ID" value="QEK11614.1"/>
    <property type="molecule type" value="Genomic_DNA"/>
</dbReference>
<dbReference type="Pfam" id="PF02567">
    <property type="entry name" value="PhzC-PhzF"/>
    <property type="match status" value="1"/>
</dbReference>
<sequence>MKKKIKIYQVDAFTNKAFGGNPAAVVFDAEELSDEQMQKIANEMALSETAFISKSYSDGYDYEVRFFTPTEEVDLCGHATIGAFYLMAKLGLINSKEKVVTVKQKTLAGVLPVEIIFNKGTVSKVMMTQAKPKYLFTVEEIDELAKIMDINKEDIGIDKFRGVPMAYSTGLPDIMLPVKNIEVLERIKPNFSLLSKYSKNKKVIGVHAFTLKDINKNIVLCRNFAPAYGINEEAATGTSNGAMAAYLIENKIVDFDKNIDLICEQGHFINRPSQIHVKILRNGNEMTIKVGGEAVIIMEGTIFLNEVIK</sequence>
<name>A0A5C0SE95_CRATE</name>
<comment type="similarity">
    <text evidence="1">Belongs to the PhzF family.</text>
</comment>
<dbReference type="RefSeq" id="WP_148808769.1">
    <property type="nucleotide sequence ID" value="NZ_CP042243.1"/>
</dbReference>
<gene>
    <name evidence="4" type="ORF">FQB35_04135</name>
</gene>
<evidence type="ECO:0000256" key="1">
    <source>
        <dbReference type="ARBA" id="ARBA00008270"/>
    </source>
</evidence>
<evidence type="ECO:0000313" key="5">
    <source>
        <dbReference type="Proteomes" id="UP000324646"/>
    </source>
</evidence>
<dbReference type="InterPro" id="IPR003719">
    <property type="entry name" value="Phenazine_PhzF-like"/>
</dbReference>
<dbReference type="Proteomes" id="UP000324646">
    <property type="component" value="Chromosome"/>
</dbReference>
<dbReference type="NCBIfam" id="TIGR00654">
    <property type="entry name" value="PhzF_family"/>
    <property type="match status" value="1"/>
</dbReference>
<dbReference type="PANTHER" id="PTHR13774:SF39">
    <property type="entry name" value="BIOSYNTHESIS PROTEIN, PUTATIVE-RELATED"/>
    <property type="match status" value="1"/>
</dbReference>
<dbReference type="GO" id="GO:0016853">
    <property type="term" value="F:isomerase activity"/>
    <property type="evidence" value="ECO:0007669"/>
    <property type="project" value="UniProtKB-KW"/>
</dbReference>
<dbReference type="SUPFAM" id="SSF54506">
    <property type="entry name" value="Diaminopimelate epimerase-like"/>
    <property type="match status" value="1"/>
</dbReference>
<proteinExistence type="inferred from homology"/>
<dbReference type="Gene3D" id="3.10.310.10">
    <property type="entry name" value="Diaminopimelate Epimerase, Chain A, domain 1"/>
    <property type="match status" value="2"/>
</dbReference>